<comment type="caution">
    <text evidence="1">The sequence shown here is derived from an EMBL/GenBank/DDBJ whole genome shotgun (WGS) entry which is preliminary data.</text>
</comment>
<gene>
    <name evidence="1" type="ORF">Vadar_014825</name>
</gene>
<accession>A0ACB7ZJK9</accession>
<dbReference type="Proteomes" id="UP000828048">
    <property type="component" value="Chromosome 9"/>
</dbReference>
<proteinExistence type="predicted"/>
<evidence type="ECO:0000313" key="1">
    <source>
        <dbReference type="EMBL" id="KAH7866047.1"/>
    </source>
</evidence>
<evidence type="ECO:0000313" key="2">
    <source>
        <dbReference type="Proteomes" id="UP000828048"/>
    </source>
</evidence>
<protein>
    <submittedName>
        <fullName evidence="1">Uncharacterized protein</fullName>
    </submittedName>
</protein>
<reference evidence="1 2" key="1">
    <citation type="journal article" date="2021" name="Hortic Res">
        <title>High-quality reference genome and annotation aids understanding of berry development for evergreen blueberry (Vaccinium darrowii).</title>
        <authorList>
            <person name="Yu J."/>
            <person name="Hulse-Kemp A.M."/>
            <person name="Babiker E."/>
            <person name="Staton M."/>
        </authorList>
    </citation>
    <scope>NUCLEOTIDE SEQUENCE [LARGE SCALE GENOMIC DNA]</scope>
    <source>
        <strain evidence="2">cv. NJ 8807/NJ 8810</strain>
        <tissue evidence="1">Young leaf</tissue>
    </source>
</reference>
<name>A0ACB7ZJK9_9ERIC</name>
<dbReference type="EMBL" id="CM037159">
    <property type="protein sequence ID" value="KAH7866047.1"/>
    <property type="molecule type" value="Genomic_DNA"/>
</dbReference>
<organism evidence="1 2">
    <name type="scientific">Vaccinium darrowii</name>
    <dbReference type="NCBI Taxonomy" id="229202"/>
    <lineage>
        <taxon>Eukaryota</taxon>
        <taxon>Viridiplantae</taxon>
        <taxon>Streptophyta</taxon>
        <taxon>Embryophyta</taxon>
        <taxon>Tracheophyta</taxon>
        <taxon>Spermatophyta</taxon>
        <taxon>Magnoliopsida</taxon>
        <taxon>eudicotyledons</taxon>
        <taxon>Gunneridae</taxon>
        <taxon>Pentapetalae</taxon>
        <taxon>asterids</taxon>
        <taxon>Ericales</taxon>
        <taxon>Ericaceae</taxon>
        <taxon>Vaccinioideae</taxon>
        <taxon>Vaccinieae</taxon>
        <taxon>Vaccinium</taxon>
    </lineage>
</organism>
<keyword evidence="2" id="KW-1185">Reference proteome</keyword>
<sequence>MKSRCKELPEELWESILDRLVLNDYYGDLKSPSLVCKQFLSITNRLRHKFVARGYKWCDALSRALERFRNLKEIALYPKQTLPDVESSILKIAYSGLDLQSLCFRSFPISPSADSFRRLGCTMSNLKVLRCTRFGSLSDPDLVHIADAVPRLEELDIQYPTNEFEPSEDRYPELSNHMVTDAGIKTISLKLQGLRRINISGIEGCSDRSLIALSSNCVHLNEIHCCRSRITRGGIYWVLCHSTNLTSLHAVSQAEIYGSSTNSSFTYDDLKICATGLRELIICDSMVHQERLVCSIAKAGILLEKLELGSSYDLNINGFTTMLRACPTLKHFKLCGEYLVNHNEISEICRCLPNIISIYLDCCSSLMAIFSVFAKECPALSKITLRVRSIIGPFKLIQDDFVLNQVRYLDLSSAWRLNDKLLKEIVTACPNLHTLEVEGCPWLTKEGLEEILKCCPQIKHLRSAKLRGSLSE</sequence>